<evidence type="ECO:0000313" key="3">
    <source>
        <dbReference type="Proteomes" id="UP000313359"/>
    </source>
</evidence>
<feature type="compositionally biased region" description="Basic and acidic residues" evidence="1">
    <location>
        <begin position="1"/>
        <end position="11"/>
    </location>
</feature>
<evidence type="ECO:0000256" key="1">
    <source>
        <dbReference type="SAM" id="MobiDB-lite"/>
    </source>
</evidence>
<feature type="region of interest" description="Disordered" evidence="1">
    <location>
        <begin position="1"/>
        <end position="24"/>
    </location>
</feature>
<dbReference type="Proteomes" id="UP000313359">
    <property type="component" value="Unassembled WGS sequence"/>
</dbReference>
<reference evidence="2" key="1">
    <citation type="journal article" date="2018" name="Genome Biol. Evol.">
        <title>Genomics and development of Lentinus tigrinus, a white-rot wood-decaying mushroom with dimorphic fruiting bodies.</title>
        <authorList>
            <person name="Wu B."/>
            <person name="Xu Z."/>
            <person name="Knudson A."/>
            <person name="Carlson A."/>
            <person name="Chen N."/>
            <person name="Kovaka S."/>
            <person name="LaButti K."/>
            <person name="Lipzen A."/>
            <person name="Pennachio C."/>
            <person name="Riley R."/>
            <person name="Schakwitz W."/>
            <person name="Umezawa K."/>
            <person name="Ohm R.A."/>
            <person name="Grigoriev I.V."/>
            <person name="Nagy L.G."/>
            <person name="Gibbons J."/>
            <person name="Hibbett D."/>
        </authorList>
    </citation>
    <scope>NUCLEOTIDE SEQUENCE [LARGE SCALE GENOMIC DNA]</scope>
    <source>
        <strain evidence="2">ALCF2SS1-6</strain>
    </source>
</reference>
<accession>A0A5C2SU35</accession>
<protein>
    <submittedName>
        <fullName evidence="2">Uncharacterized protein</fullName>
    </submittedName>
</protein>
<feature type="compositionally biased region" description="Low complexity" evidence="1">
    <location>
        <begin position="46"/>
        <end position="58"/>
    </location>
</feature>
<organism evidence="2 3">
    <name type="scientific">Lentinus tigrinus ALCF2SS1-6</name>
    <dbReference type="NCBI Taxonomy" id="1328759"/>
    <lineage>
        <taxon>Eukaryota</taxon>
        <taxon>Fungi</taxon>
        <taxon>Dikarya</taxon>
        <taxon>Basidiomycota</taxon>
        <taxon>Agaricomycotina</taxon>
        <taxon>Agaricomycetes</taxon>
        <taxon>Polyporales</taxon>
        <taxon>Polyporaceae</taxon>
        <taxon>Lentinus</taxon>
    </lineage>
</organism>
<proteinExistence type="predicted"/>
<keyword evidence="3" id="KW-1185">Reference proteome</keyword>
<dbReference type="EMBL" id="ML122250">
    <property type="protein sequence ID" value="RPD67463.1"/>
    <property type="molecule type" value="Genomic_DNA"/>
</dbReference>
<evidence type="ECO:0000313" key="2">
    <source>
        <dbReference type="EMBL" id="RPD67463.1"/>
    </source>
</evidence>
<dbReference type="AlphaFoldDB" id="A0A5C2SU35"/>
<sequence length="176" mass="19244">MRPRARHEVCHAPEPASIGSTPSLPRFLTHRKQSLTIFPAIPRTLRAPTTAARSSAPSPLVPDNAPLHNPTTAAEASDSGEPPHPLPLPHHQHPLRAHVACSGGHGDYYAVVSKPCPRSDLGIHFACRRFTIDRRRLPTTSTRKKGRGGPTVTHSTRLRARNDTGERVHAWASSWT</sequence>
<feature type="region of interest" description="Disordered" evidence="1">
    <location>
        <begin position="46"/>
        <end position="92"/>
    </location>
</feature>
<gene>
    <name evidence="2" type="ORF">L227DRAFT_24742</name>
</gene>
<name>A0A5C2SU35_9APHY</name>